<dbReference type="PANTHER" id="PTHR18063:SF17">
    <property type="entry name" value="MINDY DEUBIQUITINASE DOMAIN-CONTAINING PROTEIN"/>
    <property type="match status" value="1"/>
</dbReference>
<gene>
    <name evidence="2" type="ORF">SETIT_2G150500v2</name>
</gene>
<evidence type="ECO:0000259" key="1">
    <source>
        <dbReference type="Pfam" id="PF04424"/>
    </source>
</evidence>
<dbReference type="InterPro" id="IPR033979">
    <property type="entry name" value="MINDY_domain"/>
</dbReference>
<dbReference type="OrthoDB" id="10261212at2759"/>
<sequence>MSLLLCGNVLLLGEKITLNLDIKKVSEGHLIYLVQSYLFYGNTQMQLEQNLELSEFNKQVLGVLPKLPGSLYFDVTFASSCGFEQTSETALFGFLGVPLHHGWLVDPQDVELGSSIPRSSYSKLSYNLAVYESIRSSTNSGPQKHG</sequence>
<dbReference type="PANTHER" id="PTHR18063">
    <property type="entry name" value="NF-E2 INDUCIBLE PROTEIN"/>
    <property type="match status" value="1"/>
</dbReference>
<dbReference type="InterPro" id="IPR007518">
    <property type="entry name" value="MINDY"/>
</dbReference>
<feature type="domain" description="MINDY deubiquitinase" evidence="1">
    <location>
        <begin position="3"/>
        <end position="139"/>
    </location>
</feature>
<dbReference type="GO" id="GO:0004843">
    <property type="term" value="F:cysteine-type deubiquitinase activity"/>
    <property type="evidence" value="ECO:0007669"/>
    <property type="project" value="InterPro"/>
</dbReference>
<organism evidence="2">
    <name type="scientific">Setaria italica</name>
    <name type="common">Foxtail millet</name>
    <name type="synonym">Panicum italicum</name>
    <dbReference type="NCBI Taxonomy" id="4555"/>
    <lineage>
        <taxon>Eukaryota</taxon>
        <taxon>Viridiplantae</taxon>
        <taxon>Streptophyta</taxon>
        <taxon>Embryophyta</taxon>
        <taxon>Tracheophyta</taxon>
        <taxon>Spermatophyta</taxon>
        <taxon>Magnoliopsida</taxon>
        <taxon>Liliopsida</taxon>
        <taxon>Poales</taxon>
        <taxon>Poaceae</taxon>
        <taxon>PACMAD clade</taxon>
        <taxon>Panicoideae</taxon>
        <taxon>Panicodae</taxon>
        <taxon>Paniceae</taxon>
        <taxon>Cenchrinae</taxon>
        <taxon>Setaria</taxon>
    </lineage>
</organism>
<protein>
    <recommendedName>
        <fullName evidence="1">MINDY deubiquitinase domain-containing protein</fullName>
    </recommendedName>
</protein>
<accession>A0A368PZV4</accession>
<dbReference type="EMBL" id="CM003529">
    <property type="protein sequence ID" value="RCV10968.1"/>
    <property type="molecule type" value="Genomic_DNA"/>
</dbReference>
<dbReference type="AlphaFoldDB" id="A0A368PZV4"/>
<dbReference type="GO" id="GO:1990380">
    <property type="term" value="F:K48-linked deubiquitinase activity"/>
    <property type="evidence" value="ECO:0007669"/>
    <property type="project" value="InterPro"/>
</dbReference>
<dbReference type="Pfam" id="PF04424">
    <property type="entry name" value="MINDY_DUB"/>
    <property type="match status" value="1"/>
</dbReference>
<reference evidence="2" key="2">
    <citation type="submission" date="2015-07" db="EMBL/GenBank/DDBJ databases">
        <authorList>
            <person name="Noorani M."/>
        </authorList>
    </citation>
    <scope>NUCLEOTIDE SEQUENCE</scope>
    <source>
        <strain evidence="2">Yugu1</strain>
    </source>
</reference>
<name>A0A368PZV4_SETIT</name>
<evidence type="ECO:0000313" key="2">
    <source>
        <dbReference type="EMBL" id="RCV10968.1"/>
    </source>
</evidence>
<reference evidence="2" key="1">
    <citation type="journal article" date="2012" name="Nat. Biotechnol.">
        <title>Reference genome sequence of the model plant Setaria.</title>
        <authorList>
            <person name="Bennetzen J.L."/>
            <person name="Schmutz J."/>
            <person name="Wang H."/>
            <person name="Percifield R."/>
            <person name="Hawkins J."/>
            <person name="Pontaroli A.C."/>
            <person name="Estep M."/>
            <person name="Feng L."/>
            <person name="Vaughn J.N."/>
            <person name="Grimwood J."/>
            <person name="Jenkins J."/>
            <person name="Barry K."/>
            <person name="Lindquist E."/>
            <person name="Hellsten U."/>
            <person name="Deshpande S."/>
            <person name="Wang X."/>
            <person name="Wu X."/>
            <person name="Mitros T."/>
            <person name="Triplett J."/>
            <person name="Yang X."/>
            <person name="Ye C.Y."/>
            <person name="Mauro-Herrera M."/>
            <person name="Wang L."/>
            <person name="Li P."/>
            <person name="Sharma M."/>
            <person name="Sharma R."/>
            <person name="Ronald P.C."/>
            <person name="Panaud O."/>
            <person name="Kellogg E.A."/>
            <person name="Brutnell T.P."/>
            <person name="Doust A.N."/>
            <person name="Tuskan G.A."/>
            <person name="Rokhsar D."/>
            <person name="Devos K.M."/>
        </authorList>
    </citation>
    <scope>NUCLEOTIDE SEQUENCE [LARGE SCALE GENOMIC DNA]</scope>
    <source>
        <strain evidence="2">Yugu1</strain>
    </source>
</reference>
<dbReference type="STRING" id="4555.A0A368PZV4"/>
<proteinExistence type="predicted"/>